<dbReference type="AlphaFoldDB" id="A0A3N1DC25"/>
<organism evidence="1 2">
    <name type="scientific">Actinocorallia herbida</name>
    <dbReference type="NCBI Taxonomy" id="58109"/>
    <lineage>
        <taxon>Bacteria</taxon>
        <taxon>Bacillati</taxon>
        <taxon>Actinomycetota</taxon>
        <taxon>Actinomycetes</taxon>
        <taxon>Streptosporangiales</taxon>
        <taxon>Thermomonosporaceae</taxon>
        <taxon>Actinocorallia</taxon>
    </lineage>
</organism>
<proteinExistence type="predicted"/>
<dbReference type="OrthoDB" id="3216820at2"/>
<dbReference type="Proteomes" id="UP000272400">
    <property type="component" value="Unassembled WGS sequence"/>
</dbReference>
<gene>
    <name evidence="1" type="ORF">EDD29_8818</name>
</gene>
<keyword evidence="2" id="KW-1185">Reference proteome</keyword>
<comment type="caution">
    <text evidence="1">The sequence shown here is derived from an EMBL/GenBank/DDBJ whole genome shotgun (WGS) entry which is preliminary data.</text>
</comment>
<evidence type="ECO:0000313" key="2">
    <source>
        <dbReference type="Proteomes" id="UP000272400"/>
    </source>
</evidence>
<dbReference type="GO" id="GO:0032259">
    <property type="term" value="P:methylation"/>
    <property type="evidence" value="ECO:0007669"/>
    <property type="project" value="UniProtKB-KW"/>
</dbReference>
<dbReference type="Gene3D" id="3.40.50.150">
    <property type="entry name" value="Vaccinia Virus protein VP39"/>
    <property type="match status" value="1"/>
</dbReference>
<dbReference type="InterPro" id="IPR006764">
    <property type="entry name" value="SAM_dep_MeTrfase_SAV2177_type"/>
</dbReference>
<dbReference type="Pfam" id="PF04672">
    <property type="entry name" value="Methyltransf_19"/>
    <property type="match status" value="1"/>
</dbReference>
<sequence>MPVKNVGKIEKSEFCRLGVYDHPVTEETAPRGVDPTVPSSARIYDALLGGKDNYESDREVVGMLTEMYPFAQATAVENRAWLGRAVRYLAGEAGIRQFLDIGAGLPTQENVHQVAQAVDPACRVVYVDNDPIVLSHGRALLSGTDNVTVFAGDLADVEAILAEARGFLDFGKPVAVLLSAILHFFDDEADPFRIVGILRDALPPGSYLALTHGTNAEDRPDSKEFTDAYARRSSSGLFLRDSAEVARFLDGFEPVEPGVVYAVRWRPDPGAAPRPVEQAPVWAAVGRLS</sequence>
<dbReference type="CDD" id="cd02440">
    <property type="entry name" value="AdoMet_MTases"/>
    <property type="match status" value="1"/>
</dbReference>
<accession>A0A3N1DC25</accession>
<protein>
    <submittedName>
        <fullName evidence="1">S-adenosyl methyltransferase</fullName>
    </submittedName>
</protein>
<evidence type="ECO:0000313" key="1">
    <source>
        <dbReference type="EMBL" id="ROO91071.1"/>
    </source>
</evidence>
<keyword evidence="1" id="KW-0808">Transferase</keyword>
<dbReference type="SUPFAM" id="SSF53335">
    <property type="entry name" value="S-adenosyl-L-methionine-dependent methyltransferases"/>
    <property type="match status" value="1"/>
</dbReference>
<reference evidence="1 2" key="1">
    <citation type="submission" date="2018-11" db="EMBL/GenBank/DDBJ databases">
        <title>Sequencing the genomes of 1000 actinobacteria strains.</title>
        <authorList>
            <person name="Klenk H.-P."/>
        </authorList>
    </citation>
    <scope>NUCLEOTIDE SEQUENCE [LARGE SCALE GENOMIC DNA]</scope>
    <source>
        <strain evidence="1 2">DSM 44254</strain>
    </source>
</reference>
<dbReference type="PIRSF" id="PIRSF017393">
    <property type="entry name" value="MTase_SAV2177"/>
    <property type="match status" value="1"/>
</dbReference>
<name>A0A3N1DC25_9ACTN</name>
<dbReference type="EMBL" id="RJKE01000001">
    <property type="protein sequence ID" value="ROO91071.1"/>
    <property type="molecule type" value="Genomic_DNA"/>
</dbReference>
<keyword evidence="1" id="KW-0489">Methyltransferase</keyword>
<dbReference type="GO" id="GO:0008168">
    <property type="term" value="F:methyltransferase activity"/>
    <property type="evidence" value="ECO:0007669"/>
    <property type="project" value="UniProtKB-KW"/>
</dbReference>
<dbReference type="InterPro" id="IPR029063">
    <property type="entry name" value="SAM-dependent_MTases_sf"/>
</dbReference>